<dbReference type="AlphaFoldDB" id="A0A9Q0I9H4"/>
<feature type="compositionally biased region" description="Pro residues" evidence="1">
    <location>
        <begin position="65"/>
        <end position="79"/>
    </location>
</feature>
<dbReference type="EMBL" id="JANIIK010000114">
    <property type="protein sequence ID" value="KAJ3590649.1"/>
    <property type="molecule type" value="Genomic_DNA"/>
</dbReference>
<keyword evidence="2" id="KW-0732">Signal</keyword>
<evidence type="ECO:0000313" key="4">
    <source>
        <dbReference type="EMBL" id="KAJ3590649.1"/>
    </source>
</evidence>
<feature type="region of interest" description="Disordered" evidence="1">
    <location>
        <begin position="30"/>
        <end position="105"/>
    </location>
</feature>
<name>A0A9Q0I9H4_9TELE</name>
<feature type="signal peptide" evidence="2">
    <location>
        <begin position="1"/>
        <end position="19"/>
    </location>
</feature>
<feature type="chain" id="PRO_5040485403" description="ZP domain-containing protein" evidence="2">
    <location>
        <begin position="20"/>
        <end position="216"/>
    </location>
</feature>
<sequence length="216" mass="23985">MRSSELLLLVAFVFALCTALQSDAKSLWRKAAAAAAAEEKEDEEEVRRPERRRRPPRPSWGGSRGPPPPQSAADPPLPPLSWTYPKDPVPEARPRPPGFQLRRPSTADRVAVRCAEDTVDVEVSPDLLGLGRRPVRPEELTLGGCPATQADDDSGVLTFHSKLHGCNSQLIMTDVSFLYAFTLVYKPKFRRHPNIMRSLDTEVVVECHYPKTLLPG</sequence>
<evidence type="ECO:0000256" key="1">
    <source>
        <dbReference type="SAM" id="MobiDB-lite"/>
    </source>
</evidence>
<evidence type="ECO:0000313" key="5">
    <source>
        <dbReference type="Proteomes" id="UP001148018"/>
    </source>
</evidence>
<dbReference type="PANTHER" id="PTHR11576:SF2">
    <property type="entry name" value="ZONA PELLUCIDA SPERM-BINDING PROTEIN 3"/>
    <property type="match status" value="1"/>
</dbReference>
<accession>A0A9Q0I9H4</accession>
<dbReference type="GO" id="GO:0032190">
    <property type="term" value="F:acrosin binding"/>
    <property type="evidence" value="ECO:0007669"/>
    <property type="project" value="TreeGrafter"/>
</dbReference>
<dbReference type="Proteomes" id="UP001148018">
    <property type="component" value="Unassembled WGS sequence"/>
</dbReference>
<dbReference type="GO" id="GO:0031012">
    <property type="term" value="C:extracellular matrix"/>
    <property type="evidence" value="ECO:0007669"/>
    <property type="project" value="TreeGrafter"/>
</dbReference>
<feature type="domain" description="ZP" evidence="3">
    <location>
        <begin position="113"/>
        <end position="216"/>
    </location>
</feature>
<comment type="caution">
    <text evidence="4">The sequence shown here is derived from an EMBL/GenBank/DDBJ whole genome shotgun (WGS) entry which is preliminary data.</text>
</comment>
<dbReference type="InterPro" id="IPR055356">
    <property type="entry name" value="ZP-N"/>
</dbReference>
<evidence type="ECO:0000256" key="2">
    <source>
        <dbReference type="SAM" id="SignalP"/>
    </source>
</evidence>
<reference evidence="4" key="1">
    <citation type="submission" date="2022-07" db="EMBL/GenBank/DDBJ databases">
        <title>Chromosome-level genome of Muraenolepis orangiensis.</title>
        <authorList>
            <person name="Kim J."/>
        </authorList>
    </citation>
    <scope>NUCLEOTIDE SEQUENCE</scope>
    <source>
        <strain evidence="4">KU_S4_2022</strain>
        <tissue evidence="4">Muscle</tissue>
    </source>
</reference>
<dbReference type="GO" id="GO:0007339">
    <property type="term" value="P:binding of sperm to zona pellucida"/>
    <property type="evidence" value="ECO:0007669"/>
    <property type="project" value="TreeGrafter"/>
</dbReference>
<evidence type="ECO:0000259" key="3">
    <source>
        <dbReference type="PROSITE" id="PS51034"/>
    </source>
</evidence>
<dbReference type="GO" id="GO:2000344">
    <property type="term" value="P:positive regulation of acrosome reaction"/>
    <property type="evidence" value="ECO:0007669"/>
    <property type="project" value="TreeGrafter"/>
</dbReference>
<proteinExistence type="predicted"/>
<protein>
    <recommendedName>
        <fullName evidence="3">ZP domain-containing protein</fullName>
    </recommendedName>
</protein>
<dbReference type="PANTHER" id="PTHR11576">
    <property type="entry name" value="ZONA PELLUCIDA SPERM-BINDING PROTEIN 3"/>
    <property type="match status" value="1"/>
</dbReference>
<dbReference type="InterPro" id="IPR001507">
    <property type="entry name" value="ZP_dom"/>
</dbReference>
<dbReference type="PROSITE" id="PS51034">
    <property type="entry name" value="ZP_2"/>
    <property type="match status" value="1"/>
</dbReference>
<keyword evidence="5" id="KW-1185">Reference proteome</keyword>
<dbReference type="OrthoDB" id="8880842at2759"/>
<gene>
    <name evidence="4" type="ORF">NHX12_008598</name>
</gene>
<organism evidence="4 5">
    <name type="scientific">Muraenolepis orangiensis</name>
    <name type="common">Patagonian moray cod</name>
    <dbReference type="NCBI Taxonomy" id="630683"/>
    <lineage>
        <taxon>Eukaryota</taxon>
        <taxon>Metazoa</taxon>
        <taxon>Chordata</taxon>
        <taxon>Craniata</taxon>
        <taxon>Vertebrata</taxon>
        <taxon>Euteleostomi</taxon>
        <taxon>Actinopterygii</taxon>
        <taxon>Neopterygii</taxon>
        <taxon>Teleostei</taxon>
        <taxon>Neoteleostei</taxon>
        <taxon>Acanthomorphata</taxon>
        <taxon>Zeiogadaria</taxon>
        <taxon>Gadariae</taxon>
        <taxon>Gadiformes</taxon>
        <taxon>Muraenolepidoidei</taxon>
        <taxon>Muraenolepididae</taxon>
        <taxon>Muraenolepis</taxon>
    </lineage>
</organism>
<dbReference type="Pfam" id="PF23344">
    <property type="entry name" value="ZP-N"/>
    <property type="match status" value="1"/>
</dbReference>
<dbReference type="GO" id="GO:0035803">
    <property type="term" value="P:egg coat formation"/>
    <property type="evidence" value="ECO:0007669"/>
    <property type="project" value="TreeGrafter"/>
</dbReference>
<dbReference type="FunFam" id="2.60.40.3210:FF:000001">
    <property type="entry name" value="Zona pellucida sperm-binding protein 3"/>
    <property type="match status" value="1"/>
</dbReference>
<dbReference type="Gene3D" id="2.60.40.3210">
    <property type="entry name" value="Zona pellucida, ZP-N domain"/>
    <property type="match status" value="1"/>
</dbReference>